<feature type="repeat" description="NHL" evidence="2">
    <location>
        <begin position="177"/>
        <end position="220"/>
    </location>
</feature>
<dbReference type="SUPFAM" id="SSF101898">
    <property type="entry name" value="NHL repeat"/>
    <property type="match status" value="1"/>
</dbReference>
<reference evidence="5 6" key="1">
    <citation type="journal article" date="2016" name="Nat. Commun.">
        <title>Thousands of microbial genomes shed light on interconnected biogeochemical processes in an aquifer system.</title>
        <authorList>
            <person name="Anantharaman K."/>
            <person name="Brown C.T."/>
            <person name="Hug L.A."/>
            <person name="Sharon I."/>
            <person name="Castelle C.J."/>
            <person name="Probst A.J."/>
            <person name="Thomas B.C."/>
            <person name="Singh A."/>
            <person name="Wilkins M.J."/>
            <person name="Karaoz U."/>
            <person name="Brodie E.L."/>
            <person name="Williams K.H."/>
            <person name="Hubbard S.S."/>
            <person name="Banfield J.F."/>
        </authorList>
    </citation>
    <scope>NUCLEOTIDE SEQUENCE [LARGE SCALE GENOMIC DNA]</scope>
</reference>
<dbReference type="SUPFAM" id="SSF81296">
    <property type="entry name" value="E set domains"/>
    <property type="match status" value="1"/>
</dbReference>
<feature type="repeat" description="NHL" evidence="2">
    <location>
        <begin position="224"/>
        <end position="267"/>
    </location>
</feature>
<dbReference type="AlphaFoldDB" id="A0A1F6VG88"/>
<keyword evidence="3" id="KW-1133">Transmembrane helix</keyword>
<feature type="repeat" description="NHL" evidence="2">
    <location>
        <begin position="365"/>
        <end position="408"/>
    </location>
</feature>
<dbReference type="EMBL" id="MFTS01000003">
    <property type="protein sequence ID" value="OGI68614.1"/>
    <property type="molecule type" value="Genomic_DNA"/>
</dbReference>
<feature type="chain" id="PRO_5009527226" description="Bacterial repeat domain-containing protein" evidence="4">
    <location>
        <begin position="28"/>
        <end position="744"/>
    </location>
</feature>
<sequence length="744" mass="77983">MKKYTLFLFAFAFVLGLFNINVNSVSAQTTSPTINSFTPAFGPVGTTIKVNGSGFAPSAMVFFMSVEAGGGLQVPATVVSSSEIQFVADIDPYSPFGAYYIVVANNYGSPFARSSTNFMLTELNPQIDYVYDSQFGTLGFSNGEFYLPSAVALDSSGNIYVADKRRVQKFNSSGVYQSQFGTVGSGNGQFSEPVALAIDSSNNIYVVDFSLNRVQKFNSSGVYLSQFGSAGSGNGQFNQPSDITIDSSGNIYIVETGNHRVQKFNSSGVYLSQFGSAGSGNGQFNQGVGIAHDSLNNIYVTDMANNRVQKFNSSGVYLSQFGTAGSGNGQFSQPTAINVDSSGNILVAEFGNHRVQKFNSSGVYQSQFGTAGAGDGQFVQAVGMTLDSSGNIYVVDFELGRVQKFTVTRPTVTLTSYIKGTGTGSISSTPELGSCNSTTKSCSVTVPKGTVVTLKSVNLPANSTFVGWSGACSGKNTCAVTVNADTSVTATFNLLRTILPTVEITASPNTISAGDKSNISWTSTNATVCNSSGNWPASRSNTRATSGSLSVNPTITSTYSLTCINSGGTGKTASTTVTVTPVIPTPQPVKVSLSIQGDGEITSSSNVQFVCDNSTVGYTNCTASIVPGTSVTFTESHDADNNIFGGWGGGMSGFEEGTSCSQTREKTFDATCTITIPNDPNTLIIGNFIQAPTKSTAPTSSLQNFLASVVLVAGIPWTWVIVFIALIIILIINYVVVNRKKGGK</sequence>
<organism evidence="5 6">
    <name type="scientific">Candidatus Nomurabacteria bacterium RIFCSPHIGHO2_01_FULL_42_15</name>
    <dbReference type="NCBI Taxonomy" id="1801742"/>
    <lineage>
        <taxon>Bacteria</taxon>
        <taxon>Candidatus Nomuraibacteriota</taxon>
    </lineage>
</organism>
<dbReference type="CDD" id="cd14955">
    <property type="entry name" value="NHL_like_4"/>
    <property type="match status" value="1"/>
</dbReference>
<accession>A0A1F6VG88</accession>
<dbReference type="Proteomes" id="UP000178235">
    <property type="component" value="Unassembled WGS sequence"/>
</dbReference>
<evidence type="ECO:0000313" key="5">
    <source>
        <dbReference type="EMBL" id="OGI68614.1"/>
    </source>
</evidence>
<dbReference type="GO" id="GO:0008270">
    <property type="term" value="F:zinc ion binding"/>
    <property type="evidence" value="ECO:0007669"/>
    <property type="project" value="UniProtKB-KW"/>
</dbReference>
<evidence type="ECO:0000256" key="4">
    <source>
        <dbReference type="SAM" id="SignalP"/>
    </source>
</evidence>
<dbReference type="Gene3D" id="2.120.10.30">
    <property type="entry name" value="TolB, C-terminal domain"/>
    <property type="match status" value="3"/>
</dbReference>
<dbReference type="InterPro" id="IPR011042">
    <property type="entry name" value="6-blade_b-propeller_TolB-like"/>
</dbReference>
<evidence type="ECO:0000256" key="3">
    <source>
        <dbReference type="SAM" id="Phobius"/>
    </source>
</evidence>
<proteinExistence type="predicted"/>
<evidence type="ECO:0000256" key="2">
    <source>
        <dbReference type="PROSITE-ProRule" id="PRU00504"/>
    </source>
</evidence>
<evidence type="ECO:0008006" key="7">
    <source>
        <dbReference type="Google" id="ProtNLM"/>
    </source>
</evidence>
<evidence type="ECO:0000313" key="6">
    <source>
        <dbReference type="Proteomes" id="UP000178235"/>
    </source>
</evidence>
<keyword evidence="3" id="KW-0472">Membrane</keyword>
<dbReference type="PANTHER" id="PTHR24104">
    <property type="entry name" value="E3 UBIQUITIN-PROTEIN LIGASE NHLRC1-RELATED"/>
    <property type="match status" value="1"/>
</dbReference>
<dbReference type="Gene3D" id="2.60.40.10">
    <property type="entry name" value="Immunoglobulins"/>
    <property type="match status" value="1"/>
</dbReference>
<protein>
    <recommendedName>
        <fullName evidence="7">Bacterial repeat domain-containing protein</fullName>
    </recommendedName>
</protein>
<gene>
    <name evidence="5" type="ORF">A2738_01910</name>
</gene>
<feature type="signal peptide" evidence="4">
    <location>
        <begin position="1"/>
        <end position="27"/>
    </location>
</feature>
<dbReference type="PANTHER" id="PTHR24104:SF25">
    <property type="entry name" value="PROTEIN LIN-41"/>
    <property type="match status" value="1"/>
</dbReference>
<feature type="repeat" description="NHL" evidence="2">
    <location>
        <begin position="132"/>
        <end position="173"/>
    </location>
</feature>
<dbReference type="InterPro" id="IPR013783">
    <property type="entry name" value="Ig-like_fold"/>
</dbReference>
<dbReference type="Pfam" id="PF01436">
    <property type="entry name" value="NHL"/>
    <property type="match status" value="3"/>
</dbReference>
<feature type="transmembrane region" description="Helical" evidence="3">
    <location>
        <begin position="705"/>
        <end position="736"/>
    </location>
</feature>
<feature type="repeat" description="NHL" evidence="2">
    <location>
        <begin position="271"/>
        <end position="314"/>
    </location>
</feature>
<dbReference type="PROSITE" id="PS51125">
    <property type="entry name" value="NHL"/>
    <property type="match status" value="6"/>
</dbReference>
<feature type="repeat" description="NHL" evidence="2">
    <location>
        <begin position="318"/>
        <end position="361"/>
    </location>
</feature>
<dbReference type="InterPro" id="IPR001258">
    <property type="entry name" value="NHL_repeat"/>
</dbReference>
<keyword evidence="4" id="KW-0732">Signal</keyword>
<comment type="caution">
    <text evidence="5">The sequence shown here is derived from an EMBL/GenBank/DDBJ whole genome shotgun (WGS) entry which is preliminary data.</text>
</comment>
<evidence type="ECO:0000256" key="1">
    <source>
        <dbReference type="ARBA" id="ARBA00022737"/>
    </source>
</evidence>
<dbReference type="InterPro" id="IPR014756">
    <property type="entry name" value="Ig_E-set"/>
</dbReference>
<dbReference type="InterPro" id="IPR050952">
    <property type="entry name" value="TRIM-NHL_E3_ligases"/>
</dbReference>
<keyword evidence="1" id="KW-0677">Repeat</keyword>
<name>A0A1F6VG88_9BACT</name>
<keyword evidence="3" id="KW-0812">Transmembrane</keyword>